<comment type="caution">
    <text evidence="1">The sequence shown here is derived from an EMBL/GenBank/DDBJ whole genome shotgun (WGS) entry which is preliminary data.</text>
</comment>
<protein>
    <submittedName>
        <fullName evidence="1">Molecular chaperone DnaJ</fullName>
    </submittedName>
</protein>
<dbReference type="SUPFAM" id="SSF46565">
    <property type="entry name" value="Chaperone J-domain"/>
    <property type="match status" value="1"/>
</dbReference>
<dbReference type="AlphaFoldDB" id="A0A6I4TW97"/>
<keyword evidence="2" id="KW-1185">Reference proteome</keyword>
<dbReference type="Gene3D" id="1.10.287.110">
    <property type="entry name" value="DnaJ domain"/>
    <property type="match status" value="1"/>
</dbReference>
<organism evidence="1 2">
    <name type="scientific">Croceibacterium xixiisoli</name>
    <dbReference type="NCBI Taxonomy" id="1476466"/>
    <lineage>
        <taxon>Bacteria</taxon>
        <taxon>Pseudomonadati</taxon>
        <taxon>Pseudomonadota</taxon>
        <taxon>Alphaproteobacteria</taxon>
        <taxon>Sphingomonadales</taxon>
        <taxon>Erythrobacteraceae</taxon>
        <taxon>Croceibacterium</taxon>
    </lineage>
</organism>
<dbReference type="InterPro" id="IPR036869">
    <property type="entry name" value="J_dom_sf"/>
</dbReference>
<evidence type="ECO:0000313" key="2">
    <source>
        <dbReference type="Proteomes" id="UP000469430"/>
    </source>
</evidence>
<dbReference type="RefSeq" id="WP_161391848.1">
    <property type="nucleotide sequence ID" value="NZ_JBHSCP010000002.1"/>
</dbReference>
<dbReference type="OrthoDB" id="9811070at2"/>
<accession>A0A6I4TW97</accession>
<evidence type="ECO:0000313" key="1">
    <source>
        <dbReference type="EMBL" id="MXP00113.1"/>
    </source>
</evidence>
<reference evidence="1 2" key="1">
    <citation type="submission" date="2019-12" db="EMBL/GenBank/DDBJ databases">
        <title>Genomic-based taxomic classification of the family Erythrobacteraceae.</title>
        <authorList>
            <person name="Xu L."/>
        </authorList>
    </citation>
    <scope>NUCLEOTIDE SEQUENCE [LARGE SCALE GENOMIC DNA]</scope>
    <source>
        <strain evidence="1 2">S36</strain>
    </source>
</reference>
<name>A0A6I4TW97_9SPHN</name>
<dbReference type="Proteomes" id="UP000469430">
    <property type="component" value="Unassembled WGS sequence"/>
</dbReference>
<gene>
    <name evidence="1" type="ORF">GRI97_14060</name>
</gene>
<dbReference type="EMBL" id="WTYJ01000003">
    <property type="protein sequence ID" value="MXP00113.1"/>
    <property type="molecule type" value="Genomic_DNA"/>
</dbReference>
<sequence>MVRLLFFLAVGVIAWKMFTGHWPWQRRISARSRELAQARQLLSVGVQASRTDILAAHRRLIALVHPDRGGTSAQVHAADAARDMLLEELPFDPPV</sequence>
<proteinExistence type="predicted"/>